<sequence>MNMARIKENQDALVDDMKNLNISTGSPESKQHYMDLFDNDDFIDDIEELNDLTDVEIKAIMEASRQMFSESQKNEIKKFMKRSAYSLLEIYKDLDNFPPLYSLLRIIGHQRKDIIELLRKHLPAGTAGPKLNREVCIKDMPIEIRLEVVRALSIQRPDGRDWRLIAEQLKIDNWCIKLWEQKKDTPMENVLFVWEKQTGSTVGRLYDMLVKNNMGQIADIL</sequence>
<protein>
    <submittedName>
        <fullName evidence="3">Uncharacterized protein LOC100369923</fullName>
    </submittedName>
</protein>
<name>A0ABM0MDZ1_SACKO</name>
<evidence type="ECO:0000313" key="3">
    <source>
        <dbReference type="RefSeq" id="XP_006818232.1"/>
    </source>
</evidence>
<accession>A0ABM0MDZ1</accession>
<feature type="domain" description="Death" evidence="1">
    <location>
        <begin position="159"/>
        <end position="221"/>
    </location>
</feature>
<dbReference type="Gene3D" id="1.10.533.10">
    <property type="entry name" value="Death Domain, Fas"/>
    <property type="match status" value="1"/>
</dbReference>
<dbReference type="InterPro" id="IPR011029">
    <property type="entry name" value="DEATH-like_dom_sf"/>
</dbReference>
<evidence type="ECO:0000313" key="2">
    <source>
        <dbReference type="Proteomes" id="UP000694865"/>
    </source>
</evidence>
<organism evidence="2 3">
    <name type="scientific">Saccoglossus kowalevskii</name>
    <name type="common">Acorn worm</name>
    <dbReference type="NCBI Taxonomy" id="10224"/>
    <lineage>
        <taxon>Eukaryota</taxon>
        <taxon>Metazoa</taxon>
        <taxon>Hemichordata</taxon>
        <taxon>Enteropneusta</taxon>
        <taxon>Harrimaniidae</taxon>
        <taxon>Saccoglossus</taxon>
    </lineage>
</organism>
<gene>
    <name evidence="3" type="primary">LOC100369923</name>
</gene>
<dbReference type="PROSITE" id="PS50017">
    <property type="entry name" value="DEATH_DOMAIN"/>
    <property type="match status" value="1"/>
</dbReference>
<dbReference type="SUPFAM" id="SSF47986">
    <property type="entry name" value="DEATH domain"/>
    <property type="match status" value="1"/>
</dbReference>
<evidence type="ECO:0000259" key="1">
    <source>
        <dbReference type="PROSITE" id="PS50017"/>
    </source>
</evidence>
<dbReference type="InterPro" id="IPR000488">
    <property type="entry name" value="Death_dom"/>
</dbReference>
<keyword evidence="2" id="KW-1185">Reference proteome</keyword>
<dbReference type="Proteomes" id="UP000694865">
    <property type="component" value="Unplaced"/>
</dbReference>
<proteinExistence type="predicted"/>
<reference evidence="3" key="1">
    <citation type="submission" date="2025-08" db="UniProtKB">
        <authorList>
            <consortium name="RefSeq"/>
        </authorList>
    </citation>
    <scope>IDENTIFICATION</scope>
    <source>
        <tissue evidence="3">Testes</tissue>
    </source>
</reference>
<dbReference type="GeneID" id="100369923"/>
<dbReference type="Pfam" id="PF00531">
    <property type="entry name" value="Death"/>
    <property type="match status" value="1"/>
</dbReference>
<dbReference type="RefSeq" id="XP_006818232.1">
    <property type="nucleotide sequence ID" value="XM_006818169.1"/>
</dbReference>